<accession>A0A128EZE4</accession>
<keyword evidence="3" id="KW-1185">Reference proteome</keyword>
<evidence type="ECO:0000313" key="3">
    <source>
        <dbReference type="Proteomes" id="UP000071641"/>
    </source>
</evidence>
<dbReference type="Proteomes" id="UP000071641">
    <property type="component" value="Unassembled WGS sequence"/>
</dbReference>
<organism evidence="2 3">
    <name type="scientific">Grimontia celer</name>
    <dbReference type="NCBI Taxonomy" id="1796497"/>
    <lineage>
        <taxon>Bacteria</taxon>
        <taxon>Pseudomonadati</taxon>
        <taxon>Pseudomonadota</taxon>
        <taxon>Gammaproteobacteria</taxon>
        <taxon>Vibrionales</taxon>
        <taxon>Vibrionaceae</taxon>
        <taxon>Grimontia</taxon>
    </lineage>
</organism>
<evidence type="ECO:0000313" key="2">
    <source>
        <dbReference type="EMBL" id="CZF79635.1"/>
    </source>
</evidence>
<feature type="region of interest" description="Disordered" evidence="1">
    <location>
        <begin position="1"/>
        <end position="21"/>
    </location>
</feature>
<dbReference type="STRING" id="1796497.GCE9029_01573"/>
<evidence type="ECO:0000256" key="1">
    <source>
        <dbReference type="SAM" id="MobiDB-lite"/>
    </source>
</evidence>
<proteinExistence type="predicted"/>
<protein>
    <submittedName>
        <fullName evidence="2">Uncharacterized protein</fullName>
    </submittedName>
</protein>
<name>A0A128EZE4_9GAMM</name>
<reference evidence="3" key="1">
    <citation type="submission" date="2016-02" db="EMBL/GenBank/DDBJ databases">
        <authorList>
            <person name="Rodrigo-Torres Lidia"/>
            <person name="Arahal R.David."/>
        </authorList>
    </citation>
    <scope>NUCLEOTIDE SEQUENCE [LARGE SCALE GENOMIC DNA]</scope>
    <source>
        <strain evidence="3">CECT 9029</strain>
    </source>
</reference>
<sequence length="73" mass="8607">MESSMALKQKKTSTLRKSGSSSRYWNLANFRRQLRKKQSRGCNRRNCEFYNLQLSSQIVEQNVFADAEKETNQ</sequence>
<dbReference type="EMBL" id="FIZX01000001">
    <property type="protein sequence ID" value="CZF79635.1"/>
    <property type="molecule type" value="Genomic_DNA"/>
</dbReference>
<gene>
    <name evidence="2" type="ORF">GCE9029_01573</name>
</gene>
<dbReference type="AlphaFoldDB" id="A0A128EZE4"/>